<evidence type="ECO:0000256" key="3">
    <source>
        <dbReference type="PROSITE-ProRule" id="PRU00284"/>
    </source>
</evidence>
<dbReference type="Gene3D" id="1.10.287.950">
    <property type="entry name" value="Methyl-accepting chemotaxis protein"/>
    <property type="match status" value="1"/>
</dbReference>
<dbReference type="EMBL" id="CP002116">
    <property type="protein sequence ID" value="ADK79804.1"/>
    <property type="molecule type" value="Genomic_DNA"/>
</dbReference>
<reference evidence="7 8" key="1">
    <citation type="journal article" date="2010" name="Stand. Genomic Sci.">
        <title>Complete genome sequence of Spirochaeta smaragdinae type strain (SEBR 4228).</title>
        <authorList>
            <person name="Mavromatis K."/>
            <person name="Yasawong M."/>
            <person name="Chertkov O."/>
            <person name="Lapidus A."/>
            <person name="Lucas S."/>
            <person name="Nolan M."/>
            <person name="Del Rio T.G."/>
            <person name="Tice H."/>
            <person name="Cheng J.F."/>
            <person name="Pitluck S."/>
            <person name="Liolios K."/>
            <person name="Ivanova N."/>
            <person name="Tapia R."/>
            <person name="Han C."/>
            <person name="Bruce D."/>
            <person name="Goodwin L."/>
            <person name="Pati A."/>
            <person name="Chen A."/>
            <person name="Palaniappan K."/>
            <person name="Land M."/>
            <person name="Hauser L."/>
            <person name="Chang Y.J."/>
            <person name="Jeffries C.D."/>
            <person name="Detter J.C."/>
            <person name="Rohde M."/>
            <person name="Brambilla E."/>
            <person name="Spring S."/>
            <person name="Goker M."/>
            <person name="Sikorski J."/>
            <person name="Woyke T."/>
            <person name="Bristow J."/>
            <person name="Eisen J.A."/>
            <person name="Markowitz V."/>
            <person name="Hugenholtz P."/>
            <person name="Klenk H.P."/>
            <person name="Kyrpides N.C."/>
        </authorList>
    </citation>
    <scope>NUCLEOTIDE SEQUENCE [LARGE SCALE GENOMIC DNA]</scope>
    <source>
        <strain evidence="8">DSM 11293 / JCM 15392 / SEBR 4228</strain>
    </source>
</reference>
<dbReference type="PANTHER" id="PTHR43531:SF11">
    <property type="entry name" value="METHYL-ACCEPTING CHEMOTAXIS PROTEIN 3"/>
    <property type="match status" value="1"/>
</dbReference>
<feature type="transmembrane region" description="Helical" evidence="4">
    <location>
        <begin position="207"/>
        <end position="225"/>
    </location>
</feature>
<keyword evidence="4" id="KW-0812">Transmembrane</keyword>
<dbReference type="PANTHER" id="PTHR43531">
    <property type="entry name" value="PROTEIN ICFG"/>
    <property type="match status" value="1"/>
</dbReference>
<dbReference type="InterPro" id="IPR004089">
    <property type="entry name" value="MCPsignal_dom"/>
</dbReference>
<protein>
    <submittedName>
        <fullName evidence="7">Methyl-accepting chemotaxis sensory transducer</fullName>
    </submittedName>
</protein>
<dbReference type="HOGENOM" id="CLU_435393_0_0_12"/>
<feature type="transmembrane region" description="Helical" evidence="4">
    <location>
        <begin position="124"/>
        <end position="149"/>
    </location>
</feature>
<feature type="transmembrane region" description="Helical" evidence="4">
    <location>
        <begin position="12"/>
        <end position="32"/>
    </location>
</feature>
<keyword evidence="1" id="KW-0145">Chemotaxis</keyword>
<dbReference type="InterPro" id="IPR051310">
    <property type="entry name" value="MCP_chemotaxis"/>
</dbReference>
<dbReference type="RefSeq" id="WP_013253268.1">
    <property type="nucleotide sequence ID" value="NC_014364.1"/>
</dbReference>
<name>E1RBS4_SEDSS</name>
<comment type="similarity">
    <text evidence="2">Belongs to the methyl-accepting chemotaxis (MCP) protein family.</text>
</comment>
<dbReference type="KEGG" id="ssm:Spirs_0664"/>
<proteinExistence type="inferred from homology"/>
<evidence type="ECO:0000256" key="1">
    <source>
        <dbReference type="ARBA" id="ARBA00022500"/>
    </source>
</evidence>
<evidence type="ECO:0000259" key="6">
    <source>
        <dbReference type="PROSITE" id="PS50885"/>
    </source>
</evidence>
<dbReference type="PRINTS" id="PR00260">
    <property type="entry name" value="CHEMTRNSDUCR"/>
</dbReference>
<gene>
    <name evidence="7" type="ordered locus">Spirs_0664</name>
</gene>
<keyword evidence="8" id="KW-1185">Reference proteome</keyword>
<keyword evidence="3" id="KW-0807">Transducer</keyword>
<evidence type="ECO:0000313" key="7">
    <source>
        <dbReference type="EMBL" id="ADK79804.1"/>
    </source>
</evidence>
<dbReference type="GO" id="GO:0007165">
    <property type="term" value="P:signal transduction"/>
    <property type="evidence" value="ECO:0007669"/>
    <property type="project" value="UniProtKB-KW"/>
</dbReference>
<dbReference type="Proteomes" id="UP000002318">
    <property type="component" value="Chromosome"/>
</dbReference>
<dbReference type="PROSITE" id="PS50885">
    <property type="entry name" value="HAMP"/>
    <property type="match status" value="1"/>
</dbReference>
<dbReference type="InterPro" id="IPR004090">
    <property type="entry name" value="Chemotax_Me-accpt_rcpt"/>
</dbReference>
<feature type="domain" description="Methyl-accepting transducer" evidence="5">
    <location>
        <begin position="302"/>
        <end position="552"/>
    </location>
</feature>
<evidence type="ECO:0000259" key="5">
    <source>
        <dbReference type="PROSITE" id="PS50111"/>
    </source>
</evidence>
<dbReference type="PROSITE" id="PS50111">
    <property type="entry name" value="CHEMOTAXIS_TRANSDUC_2"/>
    <property type="match status" value="1"/>
</dbReference>
<dbReference type="STRING" id="573413.Spirs_0664"/>
<evidence type="ECO:0000313" key="8">
    <source>
        <dbReference type="Proteomes" id="UP000002318"/>
    </source>
</evidence>
<dbReference type="OrthoDB" id="5800769at2"/>
<sequence length="628" mass="68923">MTTAKPLSLKLFALTELIFILPPLLLAPYAALGGVADVATMLTFMKSPLVPLSTGALTICALLAFLVIWRIRFSRATASGDAKKLASAVREGALLFLLFLILEMLTGHIIFFKAVTPDLPASKLFVLLYLLIFLSFVSAPLFLSFILTIEHSLSSMQLYVESPFFSLKNRMNIIIPSLVFNSIALLTTVSQTHRLRTLIGPPPPTSLLTTQLIVVLASVTLTIIVQKSLSRTIVQPVARLKGLLEQGMNGDVTVRSRELAQDEIGFLSRTSTKFFITLDENFQAIKSESQQLISNKEILNREVERVHGAISEIVASIDEAENNVAGQARQVDNTAVTVEALGKGVELLNKALEQQKEHIISSNEVAASFDRQGEEIRQAVESAMQGGELLDRQNRTTYDKLEETSGGIQAVVRQSENLIEANRLVADVANQTNLLAMNAAIEAAHAGEAGKGFSVVADEIRSLAETTAEQSREISATLRAVVEAIRKIDEDNQETLRSFNKTNDAINEITDLITRLREFTESFTRGSHQVREAMESIEVINQGIHNQSDAMKEGNQKILSSAATLRSASSDVLASVNTIKRQTSHIDRAGLDLLRTNRETDKVVQTMQKMVTEIKTSERKAEMSHTNG</sequence>
<dbReference type="SMART" id="SM00283">
    <property type="entry name" value="MA"/>
    <property type="match status" value="1"/>
</dbReference>
<keyword evidence="4" id="KW-0472">Membrane</keyword>
<dbReference type="GO" id="GO:0004888">
    <property type="term" value="F:transmembrane signaling receptor activity"/>
    <property type="evidence" value="ECO:0007669"/>
    <property type="project" value="InterPro"/>
</dbReference>
<feature type="domain" description="HAMP" evidence="6">
    <location>
        <begin position="231"/>
        <end position="283"/>
    </location>
</feature>
<dbReference type="SUPFAM" id="SSF58104">
    <property type="entry name" value="Methyl-accepting chemotaxis protein (MCP) signaling domain"/>
    <property type="match status" value="1"/>
</dbReference>
<keyword evidence="4" id="KW-1133">Transmembrane helix</keyword>
<evidence type="ECO:0000256" key="2">
    <source>
        <dbReference type="ARBA" id="ARBA00029447"/>
    </source>
</evidence>
<dbReference type="InterPro" id="IPR003660">
    <property type="entry name" value="HAMP_dom"/>
</dbReference>
<feature type="transmembrane region" description="Helical" evidence="4">
    <location>
        <begin position="52"/>
        <end position="71"/>
    </location>
</feature>
<organism evidence="7 8">
    <name type="scientific">Sediminispirochaeta smaragdinae (strain DSM 11293 / JCM 15392 / SEBR 4228)</name>
    <name type="common">Spirochaeta smaragdinae</name>
    <dbReference type="NCBI Taxonomy" id="573413"/>
    <lineage>
        <taxon>Bacteria</taxon>
        <taxon>Pseudomonadati</taxon>
        <taxon>Spirochaetota</taxon>
        <taxon>Spirochaetia</taxon>
        <taxon>Spirochaetales</taxon>
        <taxon>Spirochaetaceae</taxon>
        <taxon>Sediminispirochaeta</taxon>
    </lineage>
</organism>
<dbReference type="AlphaFoldDB" id="E1RBS4"/>
<feature type="transmembrane region" description="Helical" evidence="4">
    <location>
        <begin position="92"/>
        <end position="112"/>
    </location>
</feature>
<evidence type="ECO:0000256" key="4">
    <source>
        <dbReference type="SAM" id="Phobius"/>
    </source>
</evidence>
<feature type="transmembrane region" description="Helical" evidence="4">
    <location>
        <begin position="170"/>
        <end position="187"/>
    </location>
</feature>
<dbReference type="GO" id="GO:0005886">
    <property type="term" value="C:plasma membrane"/>
    <property type="evidence" value="ECO:0007669"/>
    <property type="project" value="TreeGrafter"/>
</dbReference>
<dbReference type="Pfam" id="PF00015">
    <property type="entry name" value="MCPsignal"/>
    <property type="match status" value="1"/>
</dbReference>
<dbReference type="eggNOG" id="COG0840">
    <property type="taxonomic scope" value="Bacteria"/>
</dbReference>
<accession>E1RBS4</accession>
<dbReference type="GO" id="GO:0006935">
    <property type="term" value="P:chemotaxis"/>
    <property type="evidence" value="ECO:0007669"/>
    <property type="project" value="UniProtKB-KW"/>
</dbReference>